<protein>
    <recommendedName>
        <fullName evidence="1">TonB-dependent transporter Oar-like beta-barrel domain-containing protein</fullName>
    </recommendedName>
</protein>
<dbReference type="AlphaFoldDB" id="A0A7W7ZGQ9"/>
<name>A0A7W7ZGQ9_9BACT</name>
<keyword evidence="3" id="KW-1185">Reference proteome</keyword>
<comment type="caution">
    <text evidence="2">The sequence shown here is derived from an EMBL/GenBank/DDBJ whole genome shotgun (WGS) entry which is preliminary data.</text>
</comment>
<evidence type="ECO:0000313" key="3">
    <source>
        <dbReference type="Proteomes" id="UP000540989"/>
    </source>
</evidence>
<dbReference type="SUPFAM" id="SSF56935">
    <property type="entry name" value="Porins"/>
    <property type="match status" value="1"/>
</dbReference>
<organism evidence="2 3">
    <name type="scientific">Granulicella aggregans</name>
    <dbReference type="NCBI Taxonomy" id="474949"/>
    <lineage>
        <taxon>Bacteria</taxon>
        <taxon>Pseudomonadati</taxon>
        <taxon>Acidobacteriota</taxon>
        <taxon>Terriglobia</taxon>
        <taxon>Terriglobales</taxon>
        <taxon>Acidobacteriaceae</taxon>
        <taxon>Granulicella</taxon>
    </lineage>
</organism>
<feature type="domain" description="TonB-dependent transporter Oar-like beta-barrel" evidence="1">
    <location>
        <begin position="26"/>
        <end position="317"/>
    </location>
</feature>
<accession>A0A7W7ZGQ9</accession>
<dbReference type="RefSeq" id="WP_184220523.1">
    <property type="nucleotide sequence ID" value="NZ_JACHIP010000005.1"/>
</dbReference>
<reference evidence="2 3" key="1">
    <citation type="submission" date="2020-08" db="EMBL/GenBank/DDBJ databases">
        <title>Genomic Encyclopedia of Type Strains, Phase IV (KMG-V): Genome sequencing to study the core and pangenomes of soil and plant-associated prokaryotes.</title>
        <authorList>
            <person name="Whitman W."/>
        </authorList>
    </citation>
    <scope>NUCLEOTIDE SEQUENCE [LARGE SCALE GENOMIC DNA]</scope>
    <source>
        <strain evidence="2 3">M8UP14</strain>
    </source>
</reference>
<sequence>MEGSHTFAGDGQTSNPNEPAACLTAAQAGASQPLCFGPGAGQTRNTAQLRPYFASRGWTQDLTYYHDGFDTHYNGLQITIDKHFSHGLQMTANYAWQRAHNYGGDYQEIDRKVNYGRYDDLREQQLTIFSNYDLPFGKNKMFGSRAPGFVDYIIGGFSLGSSLNYSGGLPFTPSYGECGSDIPAGPCMPNKIGSSRLPLNLTGFNPGTHTRSYFTPVAAFGNNGSTSGAFQRPALDNFGTVGRNSYFGPDFFNLDLSLIKNIRLYEGVTGQFRMDAFNALNHINPGNPSSSCIDCSVGSNAGVITGEALGAAPRQLQFAARINF</sequence>
<evidence type="ECO:0000259" key="1">
    <source>
        <dbReference type="Pfam" id="PF25183"/>
    </source>
</evidence>
<dbReference type="InterPro" id="IPR057601">
    <property type="entry name" value="Oar-like_b-barrel"/>
</dbReference>
<evidence type="ECO:0000313" key="2">
    <source>
        <dbReference type="EMBL" id="MBB5059309.1"/>
    </source>
</evidence>
<dbReference type="EMBL" id="JACHIP010000005">
    <property type="protein sequence ID" value="MBB5059309.1"/>
    <property type="molecule type" value="Genomic_DNA"/>
</dbReference>
<gene>
    <name evidence="2" type="ORF">HDF16_004032</name>
</gene>
<dbReference type="Pfam" id="PF25183">
    <property type="entry name" value="OMP_b-brl_4"/>
    <property type="match status" value="1"/>
</dbReference>
<proteinExistence type="predicted"/>
<dbReference type="Proteomes" id="UP000540989">
    <property type="component" value="Unassembled WGS sequence"/>
</dbReference>